<gene>
    <name evidence="2" type="ORF">EHS13_34615</name>
</gene>
<dbReference type="InterPro" id="IPR036526">
    <property type="entry name" value="C-N_Hydrolase_sf"/>
</dbReference>
<organism evidence="2 3">
    <name type="scientific">Paenibacillus psychroresistens</name>
    <dbReference type="NCBI Taxonomy" id="1778678"/>
    <lineage>
        <taxon>Bacteria</taxon>
        <taxon>Bacillati</taxon>
        <taxon>Bacillota</taxon>
        <taxon>Bacilli</taxon>
        <taxon>Bacillales</taxon>
        <taxon>Paenibacillaceae</taxon>
        <taxon>Paenibacillus</taxon>
    </lineage>
</organism>
<dbReference type="AlphaFoldDB" id="A0A6B8RWS8"/>
<dbReference type="PROSITE" id="PS50263">
    <property type="entry name" value="CN_HYDROLASE"/>
    <property type="match status" value="1"/>
</dbReference>
<feature type="domain" description="CN hydrolase" evidence="1">
    <location>
        <begin position="4"/>
        <end position="260"/>
    </location>
</feature>
<name>A0A6B8RWS8_9BACL</name>
<dbReference type="RefSeq" id="WP_155704801.1">
    <property type="nucleotide sequence ID" value="NZ_CP034235.1"/>
</dbReference>
<dbReference type="OrthoDB" id="9811121at2"/>
<keyword evidence="2" id="KW-0012">Acyltransferase</keyword>
<dbReference type="PANTHER" id="PTHR23088">
    <property type="entry name" value="NITRILASE-RELATED"/>
    <property type="match status" value="1"/>
</dbReference>
<dbReference type="CDD" id="cd07574">
    <property type="entry name" value="nitrilase_Rim1_like"/>
    <property type="match status" value="1"/>
</dbReference>
<sequence>MTSLTIATTQYGLSSLQSVEQFWTRLSGKIREAAEAGAELILFPEYMTAHLLSLKEILTHDEACVYLDSITADYLHFFQQQSKEWNIAILGGTHICKEDQAYVNRAHLFFPDGRMEIQDKLQLTPEEQNIWPLIPGEDLHVFDTKWGLVSILTCYDIEFPELARAAADRGVKLILCPSYTDSSFGYHRVRHCAQARAIENQLFVALSGIVGVLAEGRPQVDTGYSQAGVFAPCDRPFTVDGILQVGTPNEDMTVFANVDFEELHENREHGAVAPFYDRRPALYEREFQKLIVKER</sequence>
<evidence type="ECO:0000259" key="1">
    <source>
        <dbReference type="PROSITE" id="PS50263"/>
    </source>
</evidence>
<evidence type="ECO:0000313" key="2">
    <source>
        <dbReference type="EMBL" id="QGQ99636.1"/>
    </source>
</evidence>
<evidence type="ECO:0000313" key="3">
    <source>
        <dbReference type="Proteomes" id="UP000426246"/>
    </source>
</evidence>
<dbReference type="InterPro" id="IPR003010">
    <property type="entry name" value="C-N_Hydrolase"/>
</dbReference>
<protein>
    <submittedName>
        <fullName evidence="2">Acyltransferase</fullName>
    </submittedName>
</protein>
<reference evidence="3" key="1">
    <citation type="submission" date="2018-11" db="EMBL/GenBank/DDBJ databases">
        <title>Complete genome sequence of Paenibacillus sp. ML311-T8.</title>
        <authorList>
            <person name="Nam Y.-D."/>
            <person name="Kang J."/>
            <person name="Chung W.-H."/>
            <person name="Park Y.S."/>
        </authorList>
    </citation>
    <scope>NUCLEOTIDE SEQUENCE [LARGE SCALE GENOMIC DNA]</scope>
    <source>
        <strain evidence="3">ML311-T8</strain>
    </source>
</reference>
<dbReference type="PANTHER" id="PTHR23088:SF50">
    <property type="entry name" value="HYDROLASE YHCX"/>
    <property type="match status" value="1"/>
</dbReference>
<accession>A0A6B8RWS8</accession>
<dbReference type="SUPFAM" id="SSF56317">
    <property type="entry name" value="Carbon-nitrogen hydrolase"/>
    <property type="match status" value="1"/>
</dbReference>
<dbReference type="EMBL" id="CP034235">
    <property type="protein sequence ID" value="QGQ99636.1"/>
    <property type="molecule type" value="Genomic_DNA"/>
</dbReference>
<proteinExistence type="predicted"/>
<keyword evidence="2" id="KW-0808">Transferase</keyword>
<dbReference type="KEGG" id="ppsc:EHS13_34615"/>
<dbReference type="GO" id="GO:0016746">
    <property type="term" value="F:acyltransferase activity"/>
    <property type="evidence" value="ECO:0007669"/>
    <property type="project" value="UniProtKB-KW"/>
</dbReference>
<dbReference type="Gene3D" id="3.60.110.10">
    <property type="entry name" value="Carbon-nitrogen hydrolase"/>
    <property type="match status" value="1"/>
</dbReference>
<keyword evidence="3" id="KW-1185">Reference proteome</keyword>
<dbReference type="Pfam" id="PF00795">
    <property type="entry name" value="CN_hydrolase"/>
    <property type="match status" value="1"/>
</dbReference>
<dbReference type="Proteomes" id="UP000426246">
    <property type="component" value="Chromosome"/>
</dbReference>